<comment type="subunit">
    <text evidence="8">Homodimer. Interacts with FtsZ.</text>
</comment>
<organism evidence="10 11">
    <name type="scientific">Schwartzia succinivorans DSM 10502</name>
    <dbReference type="NCBI Taxonomy" id="1123243"/>
    <lineage>
        <taxon>Bacteria</taxon>
        <taxon>Bacillati</taxon>
        <taxon>Bacillota</taxon>
        <taxon>Negativicutes</taxon>
        <taxon>Selenomonadales</taxon>
        <taxon>Selenomonadaceae</taxon>
        <taxon>Schwartzia</taxon>
    </lineage>
</organism>
<evidence type="ECO:0000256" key="6">
    <source>
        <dbReference type="ARBA" id="ARBA00023306"/>
    </source>
</evidence>
<dbReference type="RefSeq" id="WP_072936446.1">
    <property type="nucleotide sequence ID" value="NZ_FQUG01000012.1"/>
</dbReference>
<sequence length="84" mass="9722">MKKKVDVEIFGEIYSLKTDEDSEYVRKVAAAVDSSMREIAQKTHSFSSARISVFAALDLADKYFQMKKDYEELLKLVDSKNRHK</sequence>
<evidence type="ECO:0000256" key="7">
    <source>
        <dbReference type="ARBA" id="ARBA00024910"/>
    </source>
</evidence>
<dbReference type="GO" id="GO:0005829">
    <property type="term" value="C:cytosol"/>
    <property type="evidence" value="ECO:0007669"/>
    <property type="project" value="TreeGrafter"/>
</dbReference>
<dbReference type="GO" id="GO:0000921">
    <property type="term" value="P:septin ring assembly"/>
    <property type="evidence" value="ECO:0007669"/>
    <property type="project" value="TreeGrafter"/>
</dbReference>
<evidence type="ECO:0000256" key="5">
    <source>
        <dbReference type="ARBA" id="ARBA00023210"/>
    </source>
</evidence>
<dbReference type="InterPro" id="IPR053712">
    <property type="entry name" value="Bac_CellDiv_Activator"/>
</dbReference>
<reference evidence="10 11" key="1">
    <citation type="submission" date="2016-11" db="EMBL/GenBank/DDBJ databases">
        <authorList>
            <person name="Jaros S."/>
            <person name="Januszkiewicz K."/>
            <person name="Wedrychowicz H."/>
        </authorList>
    </citation>
    <scope>NUCLEOTIDE SEQUENCE [LARGE SCALE GENOMIC DNA]</scope>
    <source>
        <strain evidence="10 11">DSM 10502</strain>
    </source>
</reference>
<keyword evidence="4 10" id="KW-0132">Cell division</keyword>
<evidence type="ECO:0000313" key="10">
    <source>
        <dbReference type="EMBL" id="SHF30308.1"/>
    </source>
</evidence>
<evidence type="ECO:0000256" key="2">
    <source>
        <dbReference type="ARBA" id="ARBA00015195"/>
    </source>
</evidence>
<evidence type="ECO:0000313" key="11">
    <source>
        <dbReference type="Proteomes" id="UP000184404"/>
    </source>
</evidence>
<keyword evidence="11" id="KW-1185">Reference proteome</keyword>
<dbReference type="Proteomes" id="UP000184404">
    <property type="component" value="Unassembled WGS sequence"/>
</dbReference>
<dbReference type="GO" id="GO:0000917">
    <property type="term" value="P:division septum assembly"/>
    <property type="evidence" value="ECO:0007669"/>
    <property type="project" value="UniProtKB-KW"/>
</dbReference>
<proteinExistence type="predicted"/>
<dbReference type="GO" id="GO:0043093">
    <property type="term" value="P:FtsZ-dependent cytokinesis"/>
    <property type="evidence" value="ECO:0007669"/>
    <property type="project" value="TreeGrafter"/>
</dbReference>
<dbReference type="PANTHER" id="PTHR34981">
    <property type="entry name" value="CELL DIVISION PROTEIN ZAPA"/>
    <property type="match status" value="1"/>
</dbReference>
<accession>A0A1M5AJ60</accession>
<dbReference type="GO" id="GO:0030428">
    <property type="term" value="C:cell septum"/>
    <property type="evidence" value="ECO:0007669"/>
    <property type="project" value="TreeGrafter"/>
</dbReference>
<keyword evidence="3" id="KW-0963">Cytoplasm</keyword>
<evidence type="ECO:0000256" key="8">
    <source>
        <dbReference type="ARBA" id="ARBA00026068"/>
    </source>
</evidence>
<evidence type="ECO:0000256" key="4">
    <source>
        <dbReference type="ARBA" id="ARBA00022618"/>
    </source>
</evidence>
<dbReference type="STRING" id="1123243.SAMN02745190_02343"/>
<keyword evidence="5" id="KW-0717">Septation</keyword>
<comment type="subcellular location">
    <subcellularLocation>
        <location evidence="1">Cytoplasm</location>
    </subcellularLocation>
</comment>
<evidence type="ECO:0000256" key="9">
    <source>
        <dbReference type="ARBA" id="ARBA00033158"/>
    </source>
</evidence>
<dbReference type="Gene3D" id="6.10.250.790">
    <property type="match status" value="1"/>
</dbReference>
<evidence type="ECO:0000256" key="1">
    <source>
        <dbReference type="ARBA" id="ARBA00004496"/>
    </source>
</evidence>
<dbReference type="AlphaFoldDB" id="A0A1M5AJ60"/>
<dbReference type="InterPro" id="IPR007838">
    <property type="entry name" value="Cell_div_ZapA-like"/>
</dbReference>
<dbReference type="InterPro" id="IPR036192">
    <property type="entry name" value="Cell_div_ZapA-like_sf"/>
</dbReference>
<dbReference type="SUPFAM" id="SSF102829">
    <property type="entry name" value="Cell division protein ZapA-like"/>
    <property type="match status" value="1"/>
</dbReference>
<protein>
    <recommendedName>
        <fullName evidence="2">Cell division protein ZapA</fullName>
    </recommendedName>
    <alternativeName>
        <fullName evidence="9">Z ring-associated protein ZapA</fullName>
    </alternativeName>
</protein>
<comment type="function">
    <text evidence="7">Activator of cell division through the inhibition of FtsZ GTPase activity, therefore promoting FtsZ assembly into bundles of protofilaments necessary for the formation of the division Z ring. It is recruited early at mid-cell but it is not essential for cell division.</text>
</comment>
<keyword evidence="6" id="KW-0131">Cell cycle</keyword>
<dbReference type="Pfam" id="PF05164">
    <property type="entry name" value="ZapA"/>
    <property type="match status" value="1"/>
</dbReference>
<gene>
    <name evidence="10" type="ORF">SAMN02745190_02343</name>
</gene>
<dbReference type="PANTHER" id="PTHR34981:SF1">
    <property type="entry name" value="CELL DIVISION PROTEIN ZAPA"/>
    <property type="match status" value="1"/>
</dbReference>
<dbReference type="GO" id="GO:0032153">
    <property type="term" value="C:cell division site"/>
    <property type="evidence" value="ECO:0007669"/>
    <property type="project" value="TreeGrafter"/>
</dbReference>
<dbReference type="EMBL" id="FQUG01000012">
    <property type="protein sequence ID" value="SHF30308.1"/>
    <property type="molecule type" value="Genomic_DNA"/>
</dbReference>
<name>A0A1M5AJ60_9FIRM</name>
<dbReference type="OrthoDB" id="9808604at2"/>
<evidence type="ECO:0000256" key="3">
    <source>
        <dbReference type="ARBA" id="ARBA00022490"/>
    </source>
</evidence>